<proteinExistence type="predicted"/>
<feature type="region of interest" description="Disordered" evidence="1">
    <location>
        <begin position="149"/>
        <end position="169"/>
    </location>
</feature>
<sequence>MRTRTALLLAAWLFIGYAGVKLLAPERAGDRRAAPSFAMESAPAMSAGPDEAMLADESMAYEALAEDSTADGSWGEQAWGEEEWGAEEREEMAPGASVASEAAGAGASDDEAFGEWDLEIPEVDRMTGSQLGTSEPLFAAAPAASAAPMAMASPPAGDEDGPAPMASGGSGLFSKLKSAQGAVADKFEEAAASAAESPTRVAKALSQATESLSRKRSFARRSEPEPLSDTAIDDALDALPIADIAFNTPEEIPLGETAMIELLLSMTESEEELAAGVSGPGPVESARVKVSNEMEARLSGLGFEIEPITPESQAVSRRDRTQWRWQIRPTQADAQPLHLTLSAQVRVDRDSLTRTIKTFERKIVVHVPIATRVMSIASDYGELLFTLLLAPLGAAVWRRWKKKSKDPPEDPPSVPMRRNEAMQETVRMAA</sequence>
<keyword evidence="3" id="KW-1185">Reference proteome</keyword>
<reference evidence="2 3" key="1">
    <citation type="submission" date="2019-02" db="EMBL/GenBank/DDBJ databases">
        <title>Deep-cultivation of Planctomycetes and their phenomic and genomic characterization uncovers novel biology.</title>
        <authorList>
            <person name="Wiegand S."/>
            <person name="Jogler M."/>
            <person name="Boedeker C."/>
            <person name="Pinto D."/>
            <person name="Vollmers J."/>
            <person name="Rivas-Marin E."/>
            <person name="Kohn T."/>
            <person name="Peeters S.H."/>
            <person name="Heuer A."/>
            <person name="Rast P."/>
            <person name="Oberbeckmann S."/>
            <person name="Bunk B."/>
            <person name="Jeske O."/>
            <person name="Meyerdierks A."/>
            <person name="Storesund J.E."/>
            <person name="Kallscheuer N."/>
            <person name="Luecker S."/>
            <person name="Lage O.M."/>
            <person name="Pohl T."/>
            <person name="Merkel B.J."/>
            <person name="Hornburger P."/>
            <person name="Mueller R.-W."/>
            <person name="Bruemmer F."/>
            <person name="Labrenz M."/>
            <person name="Spormann A.M."/>
            <person name="Op Den Camp H."/>
            <person name="Overmann J."/>
            <person name="Amann R."/>
            <person name="Jetten M.S.M."/>
            <person name="Mascher T."/>
            <person name="Medema M.H."/>
            <person name="Devos D.P."/>
            <person name="Kaster A.-K."/>
            <person name="Ovreas L."/>
            <person name="Rohde M."/>
            <person name="Galperin M.Y."/>
            <person name="Jogler C."/>
        </authorList>
    </citation>
    <scope>NUCLEOTIDE SEQUENCE [LARGE SCALE GENOMIC DNA]</scope>
    <source>
        <strain evidence="2 3">Mal64</strain>
    </source>
</reference>
<feature type="compositionally biased region" description="Acidic residues" evidence="1">
    <location>
        <begin position="79"/>
        <end position="88"/>
    </location>
</feature>
<comment type="caution">
    <text evidence="2">The sequence shown here is derived from an EMBL/GenBank/DDBJ whole genome shotgun (WGS) entry which is preliminary data.</text>
</comment>
<protein>
    <submittedName>
        <fullName evidence="2">Uncharacterized protein</fullName>
    </submittedName>
</protein>
<feature type="region of interest" description="Disordered" evidence="1">
    <location>
        <begin position="66"/>
        <end position="88"/>
    </location>
</feature>
<dbReference type="OrthoDB" id="983203at2"/>
<organism evidence="2 3">
    <name type="scientific">Pseudobythopirellula maris</name>
    <dbReference type="NCBI Taxonomy" id="2527991"/>
    <lineage>
        <taxon>Bacteria</taxon>
        <taxon>Pseudomonadati</taxon>
        <taxon>Planctomycetota</taxon>
        <taxon>Planctomycetia</taxon>
        <taxon>Pirellulales</taxon>
        <taxon>Lacipirellulaceae</taxon>
        <taxon>Pseudobythopirellula</taxon>
    </lineage>
</organism>
<feature type="region of interest" description="Disordered" evidence="1">
    <location>
        <begin position="402"/>
        <end position="430"/>
    </location>
</feature>
<dbReference type="RefSeq" id="WP_146403119.1">
    <property type="nucleotide sequence ID" value="NZ_SJPQ01000004.1"/>
</dbReference>
<evidence type="ECO:0000256" key="1">
    <source>
        <dbReference type="SAM" id="MobiDB-lite"/>
    </source>
</evidence>
<dbReference type="EMBL" id="SJPQ01000004">
    <property type="protein sequence ID" value="TWT86926.1"/>
    <property type="molecule type" value="Genomic_DNA"/>
</dbReference>
<name>A0A5C5ZI67_9BACT</name>
<accession>A0A5C5ZI67</accession>
<gene>
    <name evidence="2" type="ORF">Mal64_37560</name>
</gene>
<dbReference type="AlphaFoldDB" id="A0A5C5ZI67"/>
<dbReference type="Proteomes" id="UP000315440">
    <property type="component" value="Unassembled WGS sequence"/>
</dbReference>
<evidence type="ECO:0000313" key="2">
    <source>
        <dbReference type="EMBL" id="TWT86926.1"/>
    </source>
</evidence>
<evidence type="ECO:0000313" key="3">
    <source>
        <dbReference type="Proteomes" id="UP000315440"/>
    </source>
</evidence>
<feature type="region of interest" description="Disordered" evidence="1">
    <location>
        <begin position="205"/>
        <end position="231"/>
    </location>
</feature>